<evidence type="ECO:0000313" key="11">
    <source>
        <dbReference type="Proteomes" id="UP000199101"/>
    </source>
</evidence>
<evidence type="ECO:0000259" key="8">
    <source>
        <dbReference type="Pfam" id="PF04261"/>
    </source>
</evidence>
<sequence length="356" mass="38690">MAADETKPTPQPVVARLTRAAIFLVLTIKPGRESETAVRSMCADLGGLLRAVGFRDLEGRLSCVMAFGSDMWDRLFDGPRPKDLHPFKEIHGVHHAVSTPGDVLFHIRAARMDLCFELAMEIMSRLGDAVATADQVQGFNYFDDRDLIGFVDGTENPVDQAAVDAAIIDDEDPAFAGGSYVIVQKYLHDLNKWNAIPVEVQEGIVGRKKFSNVELDDSVKPSFAHNALTTIVENGEELDIVRDNMPFGDVGKGEFGTYFIGYARSPARMEQMLVNMFVGRPPGNYDRLLDVSQAITGSLFFVPSATFLDGVEPDAASSPVAEAESVSTDQSDNTNSAPQNENTDGSLGIGSLKKEV</sequence>
<keyword evidence="4" id="KW-0560">Oxidoreductase</keyword>
<dbReference type="AlphaFoldDB" id="A0A1C3W0C1"/>
<evidence type="ECO:0000256" key="7">
    <source>
        <dbReference type="SAM" id="MobiDB-lite"/>
    </source>
</evidence>
<dbReference type="GO" id="GO:0046872">
    <property type="term" value="F:metal ion binding"/>
    <property type="evidence" value="ECO:0007669"/>
    <property type="project" value="UniProtKB-KW"/>
</dbReference>
<dbReference type="STRING" id="410764.GA0061103_4608"/>
<evidence type="ECO:0000256" key="6">
    <source>
        <dbReference type="ARBA" id="ARBA00025737"/>
    </source>
</evidence>
<dbReference type="GO" id="GO:0020037">
    <property type="term" value="F:heme binding"/>
    <property type="evidence" value="ECO:0007669"/>
    <property type="project" value="InterPro"/>
</dbReference>
<evidence type="ECO:0000256" key="4">
    <source>
        <dbReference type="ARBA" id="ARBA00023002"/>
    </source>
</evidence>
<feature type="domain" description="Dyp-type peroxidase C-terminal" evidence="9">
    <location>
        <begin position="143"/>
        <end position="306"/>
    </location>
</feature>
<dbReference type="Pfam" id="PF20628">
    <property type="entry name" value="Dyp_perox_C"/>
    <property type="match status" value="1"/>
</dbReference>
<evidence type="ECO:0000256" key="1">
    <source>
        <dbReference type="ARBA" id="ARBA00001970"/>
    </source>
</evidence>
<evidence type="ECO:0000259" key="9">
    <source>
        <dbReference type="Pfam" id="PF20628"/>
    </source>
</evidence>
<keyword evidence="2 10" id="KW-0575">Peroxidase</keyword>
<name>A0A1C3W0C1_9HYPH</name>
<feature type="compositionally biased region" description="Polar residues" evidence="7">
    <location>
        <begin position="328"/>
        <end position="345"/>
    </location>
</feature>
<feature type="region of interest" description="Disordered" evidence="7">
    <location>
        <begin position="313"/>
        <end position="356"/>
    </location>
</feature>
<comment type="cofactor">
    <cofactor evidence="1">
        <name>heme b</name>
        <dbReference type="ChEBI" id="CHEBI:60344"/>
    </cofactor>
</comment>
<protein>
    <submittedName>
        <fullName evidence="10">Putative iron-dependent peroxidase</fullName>
    </submittedName>
</protein>
<dbReference type="RefSeq" id="WP_092713365.1">
    <property type="nucleotide sequence ID" value="NZ_FMAG01000004.1"/>
</dbReference>
<keyword evidence="5" id="KW-0408">Iron</keyword>
<gene>
    <name evidence="10" type="ORF">GA0061103_4608</name>
</gene>
<comment type="similarity">
    <text evidence="6">Belongs to the DyP-type peroxidase family.</text>
</comment>
<organism evidence="10 11">
    <name type="scientific">Rhizobium multihospitium</name>
    <dbReference type="NCBI Taxonomy" id="410764"/>
    <lineage>
        <taxon>Bacteria</taxon>
        <taxon>Pseudomonadati</taxon>
        <taxon>Pseudomonadota</taxon>
        <taxon>Alphaproteobacteria</taxon>
        <taxon>Hyphomicrobiales</taxon>
        <taxon>Rhizobiaceae</taxon>
        <taxon>Rhizobium/Agrobacterium group</taxon>
        <taxon>Rhizobium</taxon>
    </lineage>
</organism>
<dbReference type="Proteomes" id="UP000199101">
    <property type="component" value="Unassembled WGS sequence"/>
</dbReference>
<reference evidence="11" key="1">
    <citation type="submission" date="2016-08" db="EMBL/GenBank/DDBJ databases">
        <authorList>
            <person name="Varghese N."/>
            <person name="Submissions Spin"/>
        </authorList>
    </citation>
    <scope>NUCLEOTIDE SEQUENCE [LARGE SCALE GENOMIC DNA]</scope>
    <source>
        <strain evidence="11">HAMBI 2975</strain>
    </source>
</reference>
<dbReference type="OrthoDB" id="9781066at2"/>
<feature type="compositionally biased region" description="Low complexity" evidence="7">
    <location>
        <begin position="315"/>
        <end position="327"/>
    </location>
</feature>
<evidence type="ECO:0000256" key="5">
    <source>
        <dbReference type="ARBA" id="ARBA00023004"/>
    </source>
</evidence>
<dbReference type="Pfam" id="PF04261">
    <property type="entry name" value="Dyp_perox_N"/>
    <property type="match status" value="1"/>
</dbReference>
<keyword evidence="3" id="KW-0479">Metal-binding</keyword>
<proteinExistence type="inferred from homology"/>
<dbReference type="PROSITE" id="PS51404">
    <property type="entry name" value="DYP_PEROXIDASE"/>
    <property type="match status" value="1"/>
</dbReference>
<dbReference type="InterPro" id="IPR048328">
    <property type="entry name" value="Dyp_perox_C"/>
</dbReference>
<dbReference type="GO" id="GO:0004601">
    <property type="term" value="F:peroxidase activity"/>
    <property type="evidence" value="ECO:0007669"/>
    <property type="project" value="UniProtKB-KW"/>
</dbReference>
<dbReference type="InterPro" id="IPR011008">
    <property type="entry name" value="Dimeric_a/b-barrel"/>
</dbReference>
<feature type="domain" description="Dyp-type peroxidase N-terminal" evidence="8">
    <location>
        <begin position="11"/>
        <end position="140"/>
    </location>
</feature>
<dbReference type="PANTHER" id="PTHR30521">
    <property type="entry name" value="DEFERROCHELATASE/PEROXIDASE"/>
    <property type="match status" value="1"/>
</dbReference>
<dbReference type="PANTHER" id="PTHR30521:SF0">
    <property type="entry name" value="DYP-TYPE PEROXIDASE FAMILY PROTEIN"/>
    <property type="match status" value="1"/>
</dbReference>
<dbReference type="EMBL" id="FMAG01000004">
    <property type="protein sequence ID" value="SCB33366.1"/>
    <property type="molecule type" value="Genomic_DNA"/>
</dbReference>
<accession>A0A1C3W0C1</accession>
<dbReference type="InterPro" id="IPR048327">
    <property type="entry name" value="Dyp_perox_N"/>
</dbReference>
<dbReference type="InterPro" id="IPR006314">
    <property type="entry name" value="Dyp_peroxidase"/>
</dbReference>
<dbReference type="GO" id="GO:0005829">
    <property type="term" value="C:cytosol"/>
    <property type="evidence" value="ECO:0007669"/>
    <property type="project" value="TreeGrafter"/>
</dbReference>
<dbReference type="SUPFAM" id="SSF54909">
    <property type="entry name" value="Dimeric alpha+beta barrel"/>
    <property type="match status" value="1"/>
</dbReference>
<evidence type="ECO:0000256" key="2">
    <source>
        <dbReference type="ARBA" id="ARBA00022559"/>
    </source>
</evidence>
<keyword evidence="11" id="KW-1185">Reference proteome</keyword>
<dbReference type="NCBIfam" id="TIGR01413">
    <property type="entry name" value="Dyp_perox_fam"/>
    <property type="match status" value="1"/>
</dbReference>
<evidence type="ECO:0000313" key="10">
    <source>
        <dbReference type="EMBL" id="SCB33366.1"/>
    </source>
</evidence>
<evidence type="ECO:0000256" key="3">
    <source>
        <dbReference type="ARBA" id="ARBA00022723"/>
    </source>
</evidence>